<dbReference type="Proteomes" id="UP000663791">
    <property type="component" value="Unassembled WGS sequence"/>
</dbReference>
<dbReference type="RefSeq" id="WP_205290482.1">
    <property type="nucleotide sequence ID" value="NZ_CP074406.1"/>
</dbReference>
<comment type="caution">
    <text evidence="2">The sequence shown here is derived from an EMBL/GenBank/DDBJ whole genome shotgun (WGS) entry which is preliminary data.</text>
</comment>
<dbReference type="Pfam" id="PF22691">
    <property type="entry name" value="Thiolase_C_1"/>
    <property type="match status" value="1"/>
</dbReference>
<evidence type="ECO:0000259" key="1">
    <source>
        <dbReference type="Pfam" id="PF22691"/>
    </source>
</evidence>
<proteinExistence type="predicted"/>
<dbReference type="AlphaFoldDB" id="A0A939BXS5"/>
<dbReference type="PANTHER" id="PTHR42870:SF1">
    <property type="entry name" value="NON-SPECIFIC LIPID-TRANSFER PROTEIN-LIKE 2"/>
    <property type="match status" value="1"/>
</dbReference>
<name>A0A939BXS5_9ACTN</name>
<keyword evidence="3" id="KW-1185">Reference proteome</keyword>
<dbReference type="CDD" id="cd00829">
    <property type="entry name" value="SCP-x_thiolase"/>
    <property type="match status" value="1"/>
</dbReference>
<organism evidence="2 3">
    <name type="scientific">Nocardioides faecalis</name>
    <dbReference type="NCBI Taxonomy" id="2803858"/>
    <lineage>
        <taxon>Bacteria</taxon>
        <taxon>Bacillati</taxon>
        <taxon>Actinomycetota</taxon>
        <taxon>Actinomycetes</taxon>
        <taxon>Propionibacteriales</taxon>
        <taxon>Nocardioidaceae</taxon>
        <taxon>Nocardioides</taxon>
    </lineage>
</organism>
<dbReference type="InterPro" id="IPR002155">
    <property type="entry name" value="Thiolase"/>
</dbReference>
<protein>
    <submittedName>
        <fullName evidence="2">Thiolase</fullName>
    </submittedName>
</protein>
<gene>
    <name evidence="2" type="ORF">JK386_04545</name>
</gene>
<evidence type="ECO:0000313" key="3">
    <source>
        <dbReference type="Proteomes" id="UP000663791"/>
    </source>
</evidence>
<reference evidence="2" key="1">
    <citation type="submission" date="2021-01" db="EMBL/GenBank/DDBJ databases">
        <title>Novel species in genus Nocardioides.</title>
        <authorList>
            <person name="Zhang G."/>
        </authorList>
    </citation>
    <scope>NUCLEOTIDE SEQUENCE</scope>
    <source>
        <strain evidence="2">Zg-536</strain>
    </source>
</reference>
<dbReference type="PANTHER" id="PTHR42870">
    <property type="entry name" value="ACETYL-COA C-ACETYLTRANSFERASE"/>
    <property type="match status" value="1"/>
</dbReference>
<dbReference type="NCBIfam" id="NF004811">
    <property type="entry name" value="PRK06158.1"/>
    <property type="match status" value="1"/>
</dbReference>
<dbReference type="GO" id="GO:0016747">
    <property type="term" value="F:acyltransferase activity, transferring groups other than amino-acyl groups"/>
    <property type="evidence" value="ECO:0007669"/>
    <property type="project" value="InterPro"/>
</dbReference>
<dbReference type="SUPFAM" id="SSF53901">
    <property type="entry name" value="Thiolase-like"/>
    <property type="match status" value="2"/>
</dbReference>
<dbReference type="Gene3D" id="3.40.47.10">
    <property type="match status" value="1"/>
</dbReference>
<dbReference type="InterPro" id="IPR055140">
    <property type="entry name" value="Thiolase_C_2"/>
</dbReference>
<sequence>MTGVAVVGAAECDLGVTGKSILGLQTQAVTRALADAGLSLADVDGIASTSVSRFSATQLAEHFGITPRWTDSTFAGGSAYEMFVARAAQAIEAGQASVVVITFASNQRSAASRRLGGVYEPWTPEAQFEEPYDPLFPLSYYAMAAQSYLHHSGAKREQLAEVAIAAREWALLNPKAFRHTKGSLSVEDVLGSTMISSPLTAADCCLVTDGGGAIVLTSLERARDLKQVPVRVLGYGERTTNNSFTGHDDLTVSGAAGSAADAFARAGVTVADVDVTQVYDSFTITVALTLEALGFCGKGEALDLIADGRTRPGGALPLNTSGGGLSYCHPGQYGVLLLVEAVRQLRGECGARQVPGAEVAVAHGTGGILSTHATVVLGRDR</sequence>
<dbReference type="EMBL" id="JAERTX010000004">
    <property type="protein sequence ID" value="MBM9459160.1"/>
    <property type="molecule type" value="Genomic_DNA"/>
</dbReference>
<accession>A0A939BXS5</accession>
<feature type="domain" description="Thiolase C-terminal" evidence="1">
    <location>
        <begin position="236"/>
        <end position="379"/>
    </location>
</feature>
<dbReference type="PIRSF" id="PIRSF000429">
    <property type="entry name" value="Ac-CoA_Ac_transf"/>
    <property type="match status" value="1"/>
</dbReference>
<evidence type="ECO:0000313" key="2">
    <source>
        <dbReference type="EMBL" id="MBM9459160.1"/>
    </source>
</evidence>
<dbReference type="InterPro" id="IPR016039">
    <property type="entry name" value="Thiolase-like"/>
</dbReference>